<dbReference type="InterPro" id="IPR032710">
    <property type="entry name" value="NTF2-like_dom_sf"/>
</dbReference>
<evidence type="ECO:0000313" key="3">
    <source>
        <dbReference type="Proteomes" id="UP001210380"/>
    </source>
</evidence>
<dbReference type="SUPFAM" id="SSF54427">
    <property type="entry name" value="NTF2-like"/>
    <property type="match status" value="1"/>
</dbReference>
<proteinExistence type="predicted"/>
<dbReference type="EMBL" id="JAQGLA010000022">
    <property type="protein sequence ID" value="MDA3627038.1"/>
    <property type="molecule type" value="Genomic_DNA"/>
</dbReference>
<keyword evidence="3" id="KW-1185">Reference proteome</keyword>
<sequence>MVDDIDGVTALIEVFRTAWANRDTAAFRSIWDPERELVYCPAELDRPLQGADAVGRYFDRVVADIRHVHAMTVSDVRIEVIGDVAWVFFAFDVEGSSGSAEPFEVHGRNTLIARRTGAGWKGIHYHESLRGPVVVQG</sequence>
<gene>
    <name evidence="2" type="ORF">OU415_16455</name>
</gene>
<accession>A0ABT4UZA0</accession>
<evidence type="ECO:0000259" key="1">
    <source>
        <dbReference type="Pfam" id="PF13474"/>
    </source>
</evidence>
<dbReference type="Pfam" id="PF13474">
    <property type="entry name" value="SnoaL_3"/>
    <property type="match status" value="1"/>
</dbReference>
<dbReference type="RefSeq" id="WP_270949667.1">
    <property type="nucleotide sequence ID" value="NZ_JAQGLA010000022.1"/>
</dbReference>
<evidence type="ECO:0000313" key="2">
    <source>
        <dbReference type="EMBL" id="MDA3627038.1"/>
    </source>
</evidence>
<protein>
    <submittedName>
        <fullName evidence="2">Nuclear transport factor 2 family protein</fullName>
    </submittedName>
</protein>
<dbReference type="Gene3D" id="3.10.450.50">
    <property type="match status" value="1"/>
</dbReference>
<comment type="caution">
    <text evidence="2">The sequence shown here is derived from an EMBL/GenBank/DDBJ whole genome shotgun (WGS) entry which is preliminary data.</text>
</comment>
<reference evidence="2 3" key="1">
    <citation type="submission" date="2022-11" db="EMBL/GenBank/DDBJ databases">
        <title>Draft genome sequence of Saccharopolyspora sp. WRP15-2 isolated from rhizosphere soils of wild rice in Thailand.</title>
        <authorList>
            <person name="Duangmal K."/>
            <person name="Kammanee S."/>
            <person name="Muangham S."/>
        </authorList>
    </citation>
    <scope>NUCLEOTIDE SEQUENCE [LARGE SCALE GENOMIC DNA]</scope>
    <source>
        <strain evidence="2 3">WRP15-2</strain>
    </source>
</reference>
<organism evidence="2 3">
    <name type="scientific">Saccharopolyspora oryzae</name>
    <dbReference type="NCBI Taxonomy" id="2997343"/>
    <lineage>
        <taxon>Bacteria</taxon>
        <taxon>Bacillati</taxon>
        <taxon>Actinomycetota</taxon>
        <taxon>Actinomycetes</taxon>
        <taxon>Pseudonocardiales</taxon>
        <taxon>Pseudonocardiaceae</taxon>
        <taxon>Saccharopolyspora</taxon>
    </lineage>
</organism>
<name>A0ABT4UZA0_9PSEU</name>
<dbReference type="Proteomes" id="UP001210380">
    <property type="component" value="Unassembled WGS sequence"/>
</dbReference>
<dbReference type="InterPro" id="IPR037401">
    <property type="entry name" value="SnoaL-like"/>
</dbReference>
<feature type="domain" description="SnoaL-like" evidence="1">
    <location>
        <begin position="8"/>
        <end position="129"/>
    </location>
</feature>